<keyword evidence="4" id="KW-0804">Transcription</keyword>
<dbReference type="PANTHER" id="PTHR30126:SF40">
    <property type="entry name" value="HTH-TYPE TRANSCRIPTIONAL REGULATOR GLTR"/>
    <property type="match status" value="1"/>
</dbReference>
<organism evidence="6 7">
    <name type="scientific">Anaeromicropila populeti</name>
    <dbReference type="NCBI Taxonomy" id="37658"/>
    <lineage>
        <taxon>Bacteria</taxon>
        <taxon>Bacillati</taxon>
        <taxon>Bacillota</taxon>
        <taxon>Clostridia</taxon>
        <taxon>Lachnospirales</taxon>
        <taxon>Lachnospiraceae</taxon>
        <taxon>Anaeromicropila</taxon>
    </lineage>
</organism>
<evidence type="ECO:0000256" key="1">
    <source>
        <dbReference type="ARBA" id="ARBA00009437"/>
    </source>
</evidence>
<dbReference type="InterPro" id="IPR036388">
    <property type="entry name" value="WH-like_DNA-bd_sf"/>
</dbReference>
<evidence type="ECO:0000313" key="7">
    <source>
        <dbReference type="Proteomes" id="UP000199659"/>
    </source>
</evidence>
<dbReference type="GO" id="GO:0000976">
    <property type="term" value="F:transcription cis-regulatory region binding"/>
    <property type="evidence" value="ECO:0007669"/>
    <property type="project" value="TreeGrafter"/>
</dbReference>
<reference evidence="6 7" key="1">
    <citation type="submission" date="2016-10" db="EMBL/GenBank/DDBJ databases">
        <authorList>
            <person name="de Groot N.N."/>
        </authorList>
    </citation>
    <scope>NUCLEOTIDE SEQUENCE [LARGE SCALE GENOMIC DNA]</scope>
    <source>
        <strain evidence="6 7">743A</strain>
    </source>
</reference>
<dbReference type="Pfam" id="PF03466">
    <property type="entry name" value="LysR_substrate"/>
    <property type="match status" value="1"/>
</dbReference>
<evidence type="ECO:0000256" key="2">
    <source>
        <dbReference type="ARBA" id="ARBA00023015"/>
    </source>
</evidence>
<dbReference type="Gene3D" id="1.10.10.10">
    <property type="entry name" value="Winged helix-like DNA-binding domain superfamily/Winged helix DNA-binding domain"/>
    <property type="match status" value="1"/>
</dbReference>
<dbReference type="EMBL" id="FOYZ01000001">
    <property type="protein sequence ID" value="SFR59516.1"/>
    <property type="molecule type" value="Genomic_DNA"/>
</dbReference>
<feature type="domain" description="HTH lysR-type" evidence="5">
    <location>
        <begin position="1"/>
        <end position="58"/>
    </location>
</feature>
<sequence>MLDFRIETFLCVCKYMNYTKAAEELNITQPGVSQHIHYLEEYYQTKLFQYSNKKLSLTSSGEKLKTSMLSMKHDSIHLKETMSSLESSKKFLKFGATLTIGEFVIPPKLADYMKKNPQVQVEFIIANTQKLLDLLDEGLIEFAVIEGYFSKSEYEFRLVSNEDYIGVCGSAYPIDHITDLSQLFSHNMLLRENGSGTKEILEHYLVEQGYSFTNFEHISQINNLHTIKQLLMQNCGISFMYKIAAQKQLTEGTLKEICISDFHVTHEFNFVWRKNSIYKEHYKQIFYSLFA</sequence>
<dbReference type="AlphaFoldDB" id="A0A1I6HYG9"/>
<comment type="similarity">
    <text evidence="1">Belongs to the LysR transcriptional regulatory family.</text>
</comment>
<evidence type="ECO:0000256" key="4">
    <source>
        <dbReference type="ARBA" id="ARBA00023163"/>
    </source>
</evidence>
<dbReference type="PANTHER" id="PTHR30126">
    <property type="entry name" value="HTH-TYPE TRANSCRIPTIONAL REGULATOR"/>
    <property type="match status" value="1"/>
</dbReference>
<name>A0A1I6HYG9_9FIRM</name>
<keyword evidence="3 6" id="KW-0238">DNA-binding</keyword>
<keyword evidence="2" id="KW-0805">Transcription regulation</keyword>
<dbReference type="InterPro" id="IPR000847">
    <property type="entry name" value="LysR_HTH_N"/>
</dbReference>
<dbReference type="RefSeq" id="WP_177214497.1">
    <property type="nucleotide sequence ID" value="NZ_FOYZ01000001.1"/>
</dbReference>
<accession>A0A1I6HYG9</accession>
<evidence type="ECO:0000256" key="3">
    <source>
        <dbReference type="ARBA" id="ARBA00023125"/>
    </source>
</evidence>
<dbReference type="PROSITE" id="PS50931">
    <property type="entry name" value="HTH_LYSR"/>
    <property type="match status" value="1"/>
</dbReference>
<dbReference type="Gene3D" id="3.40.190.10">
    <property type="entry name" value="Periplasmic binding protein-like II"/>
    <property type="match status" value="2"/>
</dbReference>
<gene>
    <name evidence="6" type="ORF">SAMN05661086_00403</name>
</gene>
<dbReference type="SUPFAM" id="SSF46785">
    <property type="entry name" value="Winged helix' DNA-binding domain"/>
    <property type="match status" value="1"/>
</dbReference>
<evidence type="ECO:0000313" key="6">
    <source>
        <dbReference type="EMBL" id="SFR59516.1"/>
    </source>
</evidence>
<dbReference type="STRING" id="37658.SAMN05661086_00403"/>
<dbReference type="PRINTS" id="PR00039">
    <property type="entry name" value="HTHLYSR"/>
</dbReference>
<keyword evidence="7" id="KW-1185">Reference proteome</keyword>
<dbReference type="GO" id="GO:0003700">
    <property type="term" value="F:DNA-binding transcription factor activity"/>
    <property type="evidence" value="ECO:0007669"/>
    <property type="project" value="InterPro"/>
</dbReference>
<dbReference type="Proteomes" id="UP000199659">
    <property type="component" value="Unassembled WGS sequence"/>
</dbReference>
<protein>
    <submittedName>
        <fullName evidence="6">DNA-binding transcriptional regulator, LysR family</fullName>
    </submittedName>
</protein>
<dbReference type="InterPro" id="IPR036390">
    <property type="entry name" value="WH_DNA-bd_sf"/>
</dbReference>
<dbReference type="InterPro" id="IPR005119">
    <property type="entry name" value="LysR_subst-bd"/>
</dbReference>
<dbReference type="Pfam" id="PF00126">
    <property type="entry name" value="HTH_1"/>
    <property type="match status" value="1"/>
</dbReference>
<evidence type="ECO:0000259" key="5">
    <source>
        <dbReference type="PROSITE" id="PS50931"/>
    </source>
</evidence>
<proteinExistence type="inferred from homology"/>
<dbReference type="SUPFAM" id="SSF53850">
    <property type="entry name" value="Periplasmic binding protein-like II"/>
    <property type="match status" value="1"/>
</dbReference>